<comment type="caution">
    <text evidence="1">The sequence shown here is derived from an EMBL/GenBank/DDBJ whole genome shotgun (WGS) entry which is preliminary data.</text>
</comment>
<keyword evidence="2" id="KW-1185">Reference proteome</keyword>
<dbReference type="EMBL" id="JARQZJ010000077">
    <property type="protein sequence ID" value="KAK9882530.1"/>
    <property type="molecule type" value="Genomic_DNA"/>
</dbReference>
<dbReference type="AlphaFoldDB" id="A0AAW1URD4"/>
<name>A0AAW1URD4_9CUCU</name>
<gene>
    <name evidence="1" type="ORF">WA026_021877</name>
</gene>
<evidence type="ECO:0000313" key="2">
    <source>
        <dbReference type="Proteomes" id="UP001431783"/>
    </source>
</evidence>
<dbReference type="Proteomes" id="UP001431783">
    <property type="component" value="Unassembled WGS sequence"/>
</dbReference>
<accession>A0AAW1URD4</accession>
<proteinExistence type="predicted"/>
<reference evidence="1 2" key="1">
    <citation type="submission" date="2023-03" db="EMBL/GenBank/DDBJ databases">
        <title>Genome insight into feeding habits of ladybird beetles.</title>
        <authorList>
            <person name="Li H.-S."/>
            <person name="Huang Y.-H."/>
            <person name="Pang H."/>
        </authorList>
    </citation>
    <scope>NUCLEOTIDE SEQUENCE [LARGE SCALE GENOMIC DNA]</scope>
    <source>
        <strain evidence="1">SYSU_2023b</strain>
        <tissue evidence="1">Whole body</tissue>
    </source>
</reference>
<sequence length="193" mass="23127">MVSLKQNIKIHKPKIKVQSILVNHNLFRTLFANKILNCAIDSFEALTDAILECRSRSFYIEIIECTENNHWFTDKLLEKIKIRDRVYRQTRRCRLDAELDVQFRKLKNEIIIRIKILKNEYFRKNWNKAGSDVRKQRKLMDGLIIPKRSNTIEYLTVNEDCVSDPITIVNELNRYFVSAVANLLKYKRNYFKR</sequence>
<evidence type="ECO:0000313" key="1">
    <source>
        <dbReference type="EMBL" id="KAK9882530.1"/>
    </source>
</evidence>
<organism evidence="1 2">
    <name type="scientific">Henosepilachna vigintioctopunctata</name>
    <dbReference type="NCBI Taxonomy" id="420089"/>
    <lineage>
        <taxon>Eukaryota</taxon>
        <taxon>Metazoa</taxon>
        <taxon>Ecdysozoa</taxon>
        <taxon>Arthropoda</taxon>
        <taxon>Hexapoda</taxon>
        <taxon>Insecta</taxon>
        <taxon>Pterygota</taxon>
        <taxon>Neoptera</taxon>
        <taxon>Endopterygota</taxon>
        <taxon>Coleoptera</taxon>
        <taxon>Polyphaga</taxon>
        <taxon>Cucujiformia</taxon>
        <taxon>Coccinelloidea</taxon>
        <taxon>Coccinellidae</taxon>
        <taxon>Epilachninae</taxon>
        <taxon>Epilachnini</taxon>
        <taxon>Henosepilachna</taxon>
    </lineage>
</organism>
<protein>
    <submittedName>
        <fullName evidence="1">Uncharacterized protein</fullName>
    </submittedName>
</protein>